<dbReference type="InterPro" id="IPR011009">
    <property type="entry name" value="Kinase-like_dom_sf"/>
</dbReference>
<evidence type="ECO:0000256" key="1">
    <source>
        <dbReference type="ARBA" id="ARBA00004370"/>
    </source>
</evidence>
<dbReference type="Proteomes" id="UP001652623">
    <property type="component" value="Chromosome 3"/>
</dbReference>
<feature type="binding site" evidence="11">
    <location>
        <position position="738"/>
    </location>
    <ligand>
        <name>ATP</name>
        <dbReference type="ChEBI" id="CHEBI:30616"/>
    </ligand>
</feature>
<evidence type="ECO:0000256" key="12">
    <source>
        <dbReference type="SAM" id="Phobius"/>
    </source>
</evidence>
<dbReference type="SUPFAM" id="SSF56112">
    <property type="entry name" value="Protein kinase-like (PK-like)"/>
    <property type="match status" value="1"/>
</dbReference>
<dbReference type="InterPro" id="IPR003591">
    <property type="entry name" value="Leu-rich_rpt_typical-subtyp"/>
</dbReference>
<dbReference type="PROSITE" id="PS00108">
    <property type="entry name" value="PROTEIN_KINASE_ST"/>
    <property type="match status" value="1"/>
</dbReference>
<protein>
    <submittedName>
        <fullName evidence="15">LRR receptor-like serine/threonine-protein kinase EFR</fullName>
    </submittedName>
</protein>
<dbReference type="Pfam" id="PF00560">
    <property type="entry name" value="LRR_1"/>
    <property type="match status" value="7"/>
</dbReference>
<dbReference type="Pfam" id="PF13855">
    <property type="entry name" value="LRR_8"/>
    <property type="match status" value="1"/>
</dbReference>
<proteinExistence type="predicted"/>
<dbReference type="GeneID" id="107423376"/>
<dbReference type="SUPFAM" id="SSF52047">
    <property type="entry name" value="RNI-like"/>
    <property type="match status" value="1"/>
</dbReference>
<evidence type="ECO:0000256" key="10">
    <source>
        <dbReference type="ARBA" id="ARBA00023136"/>
    </source>
</evidence>
<dbReference type="SMART" id="SM00365">
    <property type="entry name" value="LRR_SD22"/>
    <property type="match status" value="7"/>
</dbReference>
<keyword evidence="4 12" id="KW-0812">Transmembrane</keyword>
<evidence type="ECO:0000256" key="11">
    <source>
        <dbReference type="PROSITE-ProRule" id="PRU10141"/>
    </source>
</evidence>
<dbReference type="PROSITE" id="PS00107">
    <property type="entry name" value="PROTEIN_KINASE_ATP"/>
    <property type="match status" value="1"/>
</dbReference>
<dbReference type="InterPro" id="IPR001611">
    <property type="entry name" value="Leu-rich_rpt"/>
</dbReference>
<accession>A0ABM4A3X7</accession>
<dbReference type="SMART" id="SM00369">
    <property type="entry name" value="LRR_TYP"/>
    <property type="match status" value="10"/>
</dbReference>
<keyword evidence="9 12" id="KW-1133">Transmembrane helix</keyword>
<dbReference type="RefSeq" id="XP_060671433.1">
    <property type="nucleotide sequence ID" value="XM_060815450.1"/>
</dbReference>
<evidence type="ECO:0000256" key="5">
    <source>
        <dbReference type="ARBA" id="ARBA00022737"/>
    </source>
</evidence>
<dbReference type="Pfam" id="PF23598">
    <property type="entry name" value="LRR_14"/>
    <property type="match status" value="1"/>
</dbReference>
<keyword evidence="3" id="KW-0808">Transferase</keyword>
<dbReference type="InterPro" id="IPR008271">
    <property type="entry name" value="Ser/Thr_kinase_AS"/>
</dbReference>
<dbReference type="SUPFAM" id="SSF52058">
    <property type="entry name" value="L domain-like"/>
    <property type="match status" value="1"/>
</dbReference>
<keyword evidence="7" id="KW-0418">Kinase</keyword>
<gene>
    <name evidence="15" type="primary">LOC107423376</name>
</gene>
<evidence type="ECO:0000256" key="9">
    <source>
        <dbReference type="ARBA" id="ARBA00022989"/>
    </source>
</evidence>
<keyword evidence="6 11" id="KW-0547">Nucleotide-binding</keyword>
<dbReference type="InterPro" id="IPR000719">
    <property type="entry name" value="Prot_kinase_dom"/>
</dbReference>
<keyword evidence="2" id="KW-0433">Leucine-rich repeat</keyword>
<keyword evidence="5" id="KW-0677">Repeat</keyword>
<evidence type="ECO:0000256" key="4">
    <source>
        <dbReference type="ARBA" id="ARBA00022692"/>
    </source>
</evidence>
<evidence type="ECO:0000256" key="8">
    <source>
        <dbReference type="ARBA" id="ARBA00022840"/>
    </source>
</evidence>
<organism evidence="14 15">
    <name type="scientific">Ziziphus jujuba</name>
    <name type="common">Chinese jujube</name>
    <name type="synonym">Ziziphus sativa</name>
    <dbReference type="NCBI Taxonomy" id="326968"/>
    <lineage>
        <taxon>Eukaryota</taxon>
        <taxon>Viridiplantae</taxon>
        <taxon>Streptophyta</taxon>
        <taxon>Embryophyta</taxon>
        <taxon>Tracheophyta</taxon>
        <taxon>Spermatophyta</taxon>
        <taxon>Magnoliopsida</taxon>
        <taxon>eudicotyledons</taxon>
        <taxon>Gunneridae</taxon>
        <taxon>Pentapetalae</taxon>
        <taxon>rosids</taxon>
        <taxon>fabids</taxon>
        <taxon>Rosales</taxon>
        <taxon>Rhamnaceae</taxon>
        <taxon>Paliureae</taxon>
        <taxon>Ziziphus</taxon>
    </lineage>
</organism>
<evidence type="ECO:0000313" key="15">
    <source>
        <dbReference type="RefSeq" id="XP_060671433.1"/>
    </source>
</evidence>
<dbReference type="PROSITE" id="PS51450">
    <property type="entry name" value="LRR"/>
    <property type="match status" value="1"/>
</dbReference>
<keyword evidence="10 12" id="KW-0472">Membrane</keyword>
<dbReference type="Gene3D" id="1.10.510.10">
    <property type="entry name" value="Transferase(Phosphotransferase) domain 1"/>
    <property type="match status" value="1"/>
</dbReference>
<evidence type="ECO:0000259" key="13">
    <source>
        <dbReference type="PROSITE" id="PS50011"/>
    </source>
</evidence>
<keyword evidence="14" id="KW-1185">Reference proteome</keyword>
<dbReference type="InterPro" id="IPR017441">
    <property type="entry name" value="Protein_kinase_ATP_BS"/>
</dbReference>
<dbReference type="SMART" id="SM00220">
    <property type="entry name" value="S_TKc"/>
    <property type="match status" value="1"/>
</dbReference>
<evidence type="ECO:0000256" key="7">
    <source>
        <dbReference type="ARBA" id="ARBA00022777"/>
    </source>
</evidence>
<evidence type="ECO:0000313" key="14">
    <source>
        <dbReference type="Proteomes" id="UP001652623"/>
    </source>
</evidence>
<dbReference type="Gene3D" id="3.80.10.10">
    <property type="entry name" value="Ribonuclease Inhibitor"/>
    <property type="match status" value="3"/>
</dbReference>
<evidence type="ECO:0000256" key="2">
    <source>
        <dbReference type="ARBA" id="ARBA00022614"/>
    </source>
</evidence>
<dbReference type="Pfam" id="PF00069">
    <property type="entry name" value="Pkinase"/>
    <property type="match status" value="1"/>
</dbReference>
<dbReference type="InterPro" id="IPR051809">
    <property type="entry name" value="Plant_receptor-like_S/T_kinase"/>
</dbReference>
<feature type="domain" description="Protein kinase" evidence="13">
    <location>
        <begin position="710"/>
        <end position="995"/>
    </location>
</feature>
<comment type="subcellular location">
    <subcellularLocation>
        <location evidence="1">Membrane</location>
    </subcellularLocation>
</comment>
<evidence type="ECO:0000256" key="3">
    <source>
        <dbReference type="ARBA" id="ARBA00022679"/>
    </source>
</evidence>
<sequence length="995" mass="109510">MEVVVEVEEAMNALGTNMEEVILEITLRWSVKIYLHSKKGKIMEGFGIGVCTACPLLVEETIIVLGGGSKLPSMNDSMLPPMMAGSIPRCLGNLSRLEILELRKNNLLGGIPSELGKLSKLRILNLVSNNLSGGLPPTIFNLNSSSAETISLEVVYLSENPLSGHIPKGLCLFKNLKKLALAANGFVGSIPRCVGNLSHLEILYLDRNKMSGEIPSELGQLANLRMLSLSHNNLSGRAPPTIFNLSSSEVISLAFNKLFGNVLELANFRLPKLQELYLSRNGFSGRISNSISNASMLKILELSNNSFNGPMPMTLGGLRNLKILSLSNNELTTDPSQRELHFLTSLTQCPQLESLNIGYNPLNGSLPTSIGNFSASLEIFEAGASQIQNSLPYQIGNLSGLLDLDLELNDLIGAFPSSMGNLHELQQLYLDNNKLEGNLPNEVCRLTSVGEFYMDENKLSGPIPSCFGNLTNIMEISLASNAFTSLRHSMWSLSNVWLMNLSFNSLTGYLPLEIGKLVNLQILDLSMNQFSATIPEIISNLKMLEQLDLSDNAFQGNIPTSIGNLGSLKSLDLSSNNLSGTVPKSLEKLYYLKYLNLSFNMLTGPIPTNGAFANFTIQSFMGNHDLCGNSKLKLPPCPDTSPSKSRKVMFLLKFVLPPIAALTLMALLLILYIKYWRKSKKLPVSSTDLSVKLGHKCISYYDLLNATNNLSEANMLGTGSFGSVYKGTMSDGDIVAVKVFDLEVEGAVTSFDKECQVLKNVRHRNLVKIISCSSNLDFRALVLQYMSNGSLEKWLYNHGQNCLNILQRMDIMIDVALGLEYLHHGYSEPIVHCDLKPSNVLLDEDMVAHVGDFGIAKILAEYKSMTQTSTLGTMGYIAPEFGLQGRVSPKVDVYSYGIMLMETFTRKSPGDEMFVEGLSLRKWIISFYPDRVLETMDTGLWARQETATIAAMDSLTQCFSSIIELSLQCSNDLPEERLNMTDTVVKLKKIKEDMV</sequence>
<dbReference type="PANTHER" id="PTHR27008">
    <property type="entry name" value="OS04G0122200 PROTEIN"/>
    <property type="match status" value="1"/>
</dbReference>
<dbReference type="PANTHER" id="PTHR27008:SF497">
    <property type="entry name" value="OS11G0695000 PROTEIN"/>
    <property type="match status" value="1"/>
</dbReference>
<dbReference type="InterPro" id="IPR032675">
    <property type="entry name" value="LRR_dom_sf"/>
</dbReference>
<dbReference type="Gene3D" id="3.30.200.20">
    <property type="entry name" value="Phosphorylase Kinase, domain 1"/>
    <property type="match status" value="1"/>
</dbReference>
<reference evidence="15" key="1">
    <citation type="submission" date="2025-08" db="UniProtKB">
        <authorList>
            <consortium name="RefSeq"/>
        </authorList>
    </citation>
    <scope>IDENTIFICATION</scope>
    <source>
        <tissue evidence="15">Seedling</tissue>
    </source>
</reference>
<dbReference type="PROSITE" id="PS50011">
    <property type="entry name" value="PROTEIN_KINASE_DOM"/>
    <property type="match status" value="1"/>
</dbReference>
<keyword evidence="8 11" id="KW-0067">ATP-binding</keyword>
<feature type="transmembrane region" description="Helical" evidence="12">
    <location>
        <begin position="650"/>
        <end position="673"/>
    </location>
</feature>
<dbReference type="InterPro" id="IPR055414">
    <property type="entry name" value="LRR_R13L4/SHOC2-like"/>
</dbReference>
<name>A0ABM4A3X7_ZIZJJ</name>
<evidence type="ECO:0000256" key="6">
    <source>
        <dbReference type="ARBA" id="ARBA00022741"/>
    </source>
</evidence>